<evidence type="ECO:0000313" key="4">
    <source>
        <dbReference type="Proteomes" id="UP000053958"/>
    </source>
</evidence>
<feature type="compositionally biased region" description="Polar residues" evidence="2">
    <location>
        <begin position="553"/>
        <end position="563"/>
    </location>
</feature>
<evidence type="ECO:0000256" key="2">
    <source>
        <dbReference type="SAM" id="MobiDB-lite"/>
    </source>
</evidence>
<name>A0A0F4YEV6_RASE3</name>
<feature type="compositionally biased region" description="Polar residues" evidence="2">
    <location>
        <begin position="490"/>
        <end position="504"/>
    </location>
</feature>
<feature type="compositionally biased region" description="Basic and acidic residues" evidence="2">
    <location>
        <begin position="440"/>
        <end position="450"/>
    </location>
</feature>
<evidence type="ECO:0000256" key="1">
    <source>
        <dbReference type="SAM" id="Coils"/>
    </source>
</evidence>
<keyword evidence="1" id="KW-0175">Coiled coil</keyword>
<feature type="compositionally biased region" description="Polar residues" evidence="2">
    <location>
        <begin position="409"/>
        <end position="419"/>
    </location>
</feature>
<accession>A0A0F4YEV6</accession>
<dbReference type="OrthoDB" id="4187489at2759"/>
<feature type="compositionally biased region" description="Basic residues" evidence="2">
    <location>
        <begin position="396"/>
        <end position="407"/>
    </location>
</feature>
<dbReference type="AlphaFoldDB" id="A0A0F4YEV6"/>
<dbReference type="RefSeq" id="XP_013323281.1">
    <property type="nucleotide sequence ID" value="XM_013467827.1"/>
</dbReference>
<feature type="region of interest" description="Disordered" evidence="2">
    <location>
        <begin position="351"/>
        <end position="566"/>
    </location>
</feature>
<sequence>MMDLSHLTRPSILCQCSRCSSSLAACENEWAKLSNTYSTVAGWLSVDLNRINISSEKKQIPQSSELSFVRGCIVQEIMCRLCHQKLGALAHLENGVKIFWKLSKVSFREIISMRETQPVFKEGALPTLFPQHRAPTEPESTSRADPSATSDQSDSALRATSVQQQIQSQGVSINRISSSVDELHDTMAELKQAFTALRIELNAPGNRIQDIDKMDGGLDMVRTVLKELKAKADEIEKLRLENESLKLKNKYLEERNMAASPPMPHRLDNRAMSEVRSPGLLNENGKRSWPGTLTDNHHQQIADSFDDDGDNETVNHVALEESALPPVKVPLKPADDTAAASFRQLQNEIASWAQNGDGSGSDLVTGGRSETGEPANKRPRLSTAENIESPGSAGKEKKKPGRPKGWRKSTGQTQPSDEPQTPVPAVMLSEQEADVSSGTQREEAVANHEDDTADSGGPQTRSRGRRARSRAPSRAASKAPSRAPSASPIVTRSAQKAQDKNTTPLKDIEANEANADSVATAEAAFTVQPPDIPQNSNSSEKENSNENAVSAPDQVSSSNTRKSQVAARDVLAKMAMEREEAMATDG</sequence>
<proteinExistence type="predicted"/>
<evidence type="ECO:0000313" key="3">
    <source>
        <dbReference type="EMBL" id="KKA16669.1"/>
    </source>
</evidence>
<feature type="coiled-coil region" evidence="1">
    <location>
        <begin position="173"/>
        <end position="255"/>
    </location>
</feature>
<reference evidence="3 4" key="1">
    <citation type="submission" date="2015-04" db="EMBL/GenBank/DDBJ databases">
        <authorList>
            <person name="Heijne W.H."/>
            <person name="Fedorova N.D."/>
            <person name="Nierman W.C."/>
            <person name="Vollebregt A.W."/>
            <person name="Zhao Z."/>
            <person name="Wu L."/>
            <person name="Kumar M."/>
            <person name="Stam H."/>
            <person name="van den Berg M.A."/>
            <person name="Pel H.J."/>
        </authorList>
    </citation>
    <scope>NUCLEOTIDE SEQUENCE [LARGE SCALE GENOMIC DNA]</scope>
    <source>
        <strain evidence="3 4">CBS 393.64</strain>
    </source>
</reference>
<dbReference type="EMBL" id="LASV01000745">
    <property type="protein sequence ID" value="KKA16669.1"/>
    <property type="molecule type" value="Genomic_DNA"/>
</dbReference>
<keyword evidence="4" id="KW-1185">Reference proteome</keyword>
<dbReference type="GeneID" id="25321649"/>
<feature type="region of interest" description="Disordered" evidence="2">
    <location>
        <begin position="125"/>
        <end position="161"/>
    </location>
</feature>
<feature type="compositionally biased region" description="Basic residues" evidence="2">
    <location>
        <begin position="462"/>
        <end position="471"/>
    </location>
</feature>
<feature type="compositionally biased region" description="Low complexity" evidence="2">
    <location>
        <begin position="472"/>
        <end position="488"/>
    </location>
</feature>
<feature type="compositionally biased region" description="Polar residues" evidence="2">
    <location>
        <begin position="143"/>
        <end position="160"/>
    </location>
</feature>
<dbReference type="Proteomes" id="UP000053958">
    <property type="component" value="Unassembled WGS sequence"/>
</dbReference>
<comment type="caution">
    <text evidence="3">The sequence shown here is derived from an EMBL/GenBank/DDBJ whole genome shotgun (WGS) entry which is preliminary data.</text>
</comment>
<gene>
    <name evidence="3" type="ORF">T310_9717</name>
</gene>
<organism evidence="3 4">
    <name type="scientific">Rasamsonia emersonii (strain ATCC 16479 / CBS 393.64 / IMI 116815)</name>
    <dbReference type="NCBI Taxonomy" id="1408163"/>
    <lineage>
        <taxon>Eukaryota</taxon>
        <taxon>Fungi</taxon>
        <taxon>Dikarya</taxon>
        <taxon>Ascomycota</taxon>
        <taxon>Pezizomycotina</taxon>
        <taxon>Eurotiomycetes</taxon>
        <taxon>Eurotiomycetidae</taxon>
        <taxon>Eurotiales</taxon>
        <taxon>Trichocomaceae</taxon>
        <taxon>Rasamsonia</taxon>
    </lineage>
</organism>
<protein>
    <submittedName>
        <fullName evidence="3">Uncharacterized protein</fullName>
    </submittedName>
</protein>